<name>A0A942A5L1_9BACT</name>
<dbReference type="EMBL" id="JAANXD010000073">
    <property type="protein sequence ID" value="MBS1258707.1"/>
    <property type="molecule type" value="Genomic_DNA"/>
</dbReference>
<organism evidence="1 2">
    <name type="scientific">Candidatus Scalindua arabica</name>
    <dbReference type="NCBI Taxonomy" id="1127984"/>
    <lineage>
        <taxon>Bacteria</taxon>
        <taxon>Pseudomonadati</taxon>
        <taxon>Planctomycetota</taxon>
        <taxon>Candidatus Brocadiia</taxon>
        <taxon>Candidatus Brocadiales</taxon>
        <taxon>Candidatus Scalinduaceae</taxon>
        <taxon>Candidatus Scalindua</taxon>
    </lineage>
</organism>
<accession>A0A942A5L1</accession>
<protein>
    <recommendedName>
        <fullName evidence="3">Glycosyltransferase</fullName>
    </recommendedName>
</protein>
<reference evidence="1" key="1">
    <citation type="journal article" date="2021" name="ISME J.">
        <title>Fine-scale metabolic discontinuity in a stratified prokaryote microbiome of a Red Sea deep halocline.</title>
        <authorList>
            <person name="Michoud G."/>
            <person name="Ngugi D.K."/>
            <person name="Barozzi A."/>
            <person name="Merlino G."/>
            <person name="Calleja M.L."/>
            <person name="Delgado-Huertas A."/>
            <person name="Moran X.A.G."/>
            <person name="Daffonchio D."/>
        </authorList>
    </citation>
    <scope>NUCLEOTIDE SEQUENCE</scope>
    <source>
        <strain evidence="1">SuakinDeep_MAG55_1</strain>
    </source>
</reference>
<sequence length="401" mass="45569">MIYLILPRGNNFGWGVCGKYLVKEMSAITEVKYIAEKFGVGDIGDELDYYFLKSQLIGEAEDKEIKDGVIKQVDYPILQAMDNITLLPTGPNLKGTFKAGYTFFEENILSQEYIQNGRDNYDIVVAGSTWCEEVLRNHGLENVTTIIQGTDPQIFNPYHSEKELFRDQFVIFSGGKFELRKGQDIVIKAYKVLQDRHKDVVLVNSWFNAWADSMKTMAASPYIKFDISSGDYITIMNKILQNNGLDLERVITLVPRPNALMARIYKNSDIGLFPNRCEGGTNLVLMEYMACGKPVIASYSSGHKDVINEDNSIMIKKMESICLNDGSGTQIATWYDPDLDETIEHLEWAYRNRDKLRSYGSQAGKDLEGLTWKRCAEKFVEVVEKKGSDLESRKCLTSYNI</sequence>
<dbReference type="PANTHER" id="PTHR46656">
    <property type="entry name" value="PUTATIVE-RELATED"/>
    <property type="match status" value="1"/>
</dbReference>
<dbReference type="PANTHER" id="PTHR46656:SF3">
    <property type="entry name" value="PUTATIVE-RELATED"/>
    <property type="match status" value="1"/>
</dbReference>
<dbReference type="CDD" id="cd03801">
    <property type="entry name" value="GT4_PimA-like"/>
    <property type="match status" value="1"/>
</dbReference>
<evidence type="ECO:0000313" key="2">
    <source>
        <dbReference type="Proteomes" id="UP000722750"/>
    </source>
</evidence>
<evidence type="ECO:0000313" key="1">
    <source>
        <dbReference type="EMBL" id="MBS1258707.1"/>
    </source>
</evidence>
<dbReference type="Pfam" id="PF13692">
    <property type="entry name" value="Glyco_trans_1_4"/>
    <property type="match status" value="1"/>
</dbReference>
<dbReference type="Proteomes" id="UP000722750">
    <property type="component" value="Unassembled WGS sequence"/>
</dbReference>
<dbReference type="Gene3D" id="3.40.50.2000">
    <property type="entry name" value="Glycogen Phosphorylase B"/>
    <property type="match status" value="1"/>
</dbReference>
<comment type="caution">
    <text evidence="1">The sequence shown here is derived from an EMBL/GenBank/DDBJ whole genome shotgun (WGS) entry which is preliminary data.</text>
</comment>
<dbReference type="SUPFAM" id="SSF53756">
    <property type="entry name" value="UDP-Glycosyltransferase/glycogen phosphorylase"/>
    <property type="match status" value="1"/>
</dbReference>
<evidence type="ECO:0008006" key="3">
    <source>
        <dbReference type="Google" id="ProtNLM"/>
    </source>
</evidence>
<dbReference type="AlphaFoldDB" id="A0A942A5L1"/>
<proteinExistence type="predicted"/>
<gene>
    <name evidence="1" type="ORF">MAG551_01769</name>
</gene>